<feature type="compositionally biased region" description="Low complexity" evidence="1">
    <location>
        <begin position="515"/>
        <end position="558"/>
    </location>
</feature>
<protein>
    <submittedName>
        <fullName evidence="2">Uncharacterized protein</fullName>
    </submittedName>
</protein>
<proteinExistence type="predicted"/>
<evidence type="ECO:0000313" key="2">
    <source>
        <dbReference type="EMBL" id="EFJ34184.1"/>
    </source>
</evidence>
<dbReference type="KEGG" id="smo:SELMODRAFT_406654"/>
<organism evidence="3">
    <name type="scientific">Selaginella moellendorffii</name>
    <name type="common">Spikemoss</name>
    <dbReference type="NCBI Taxonomy" id="88036"/>
    <lineage>
        <taxon>Eukaryota</taxon>
        <taxon>Viridiplantae</taxon>
        <taxon>Streptophyta</taxon>
        <taxon>Embryophyta</taxon>
        <taxon>Tracheophyta</taxon>
        <taxon>Lycopodiopsida</taxon>
        <taxon>Selaginellales</taxon>
        <taxon>Selaginellaceae</taxon>
        <taxon>Selaginella</taxon>
    </lineage>
</organism>
<feature type="region of interest" description="Disordered" evidence="1">
    <location>
        <begin position="470"/>
        <end position="701"/>
    </location>
</feature>
<feature type="compositionally biased region" description="Acidic residues" evidence="1">
    <location>
        <begin position="652"/>
        <end position="664"/>
    </location>
</feature>
<dbReference type="Gramene" id="EFJ34184">
    <property type="protein sequence ID" value="EFJ34184"/>
    <property type="gene ID" value="SELMODRAFT_406654"/>
</dbReference>
<feature type="compositionally biased region" description="Basic and acidic residues" evidence="1">
    <location>
        <begin position="963"/>
        <end position="990"/>
    </location>
</feature>
<dbReference type="Proteomes" id="UP000001514">
    <property type="component" value="Unassembled WGS sequence"/>
</dbReference>
<feature type="compositionally biased region" description="Pro residues" evidence="1">
    <location>
        <begin position="505"/>
        <end position="514"/>
    </location>
</feature>
<dbReference type="Gene3D" id="1.25.40.10">
    <property type="entry name" value="Tetratricopeptide repeat domain"/>
    <property type="match status" value="1"/>
</dbReference>
<gene>
    <name evidence="2" type="ORF">SELMODRAFT_406654</name>
</gene>
<reference evidence="2 3" key="1">
    <citation type="journal article" date="2011" name="Science">
        <title>The Selaginella genome identifies genetic changes associated with the evolution of vascular plants.</title>
        <authorList>
            <person name="Banks J.A."/>
            <person name="Nishiyama T."/>
            <person name="Hasebe M."/>
            <person name="Bowman J.L."/>
            <person name="Gribskov M."/>
            <person name="dePamphilis C."/>
            <person name="Albert V.A."/>
            <person name="Aono N."/>
            <person name="Aoyama T."/>
            <person name="Ambrose B.A."/>
            <person name="Ashton N.W."/>
            <person name="Axtell M.J."/>
            <person name="Barker E."/>
            <person name="Barker M.S."/>
            <person name="Bennetzen J.L."/>
            <person name="Bonawitz N.D."/>
            <person name="Chapple C."/>
            <person name="Cheng C."/>
            <person name="Correa L.G."/>
            <person name="Dacre M."/>
            <person name="DeBarry J."/>
            <person name="Dreyer I."/>
            <person name="Elias M."/>
            <person name="Engstrom E.M."/>
            <person name="Estelle M."/>
            <person name="Feng L."/>
            <person name="Finet C."/>
            <person name="Floyd S.K."/>
            <person name="Frommer W.B."/>
            <person name="Fujita T."/>
            <person name="Gramzow L."/>
            <person name="Gutensohn M."/>
            <person name="Harholt J."/>
            <person name="Hattori M."/>
            <person name="Heyl A."/>
            <person name="Hirai T."/>
            <person name="Hiwatashi Y."/>
            <person name="Ishikawa M."/>
            <person name="Iwata M."/>
            <person name="Karol K.G."/>
            <person name="Koehler B."/>
            <person name="Kolukisaoglu U."/>
            <person name="Kubo M."/>
            <person name="Kurata T."/>
            <person name="Lalonde S."/>
            <person name="Li K."/>
            <person name="Li Y."/>
            <person name="Litt A."/>
            <person name="Lyons E."/>
            <person name="Manning G."/>
            <person name="Maruyama T."/>
            <person name="Michael T.P."/>
            <person name="Mikami K."/>
            <person name="Miyazaki S."/>
            <person name="Morinaga S."/>
            <person name="Murata T."/>
            <person name="Mueller-Roeber B."/>
            <person name="Nelson D.R."/>
            <person name="Obara M."/>
            <person name="Oguri Y."/>
            <person name="Olmstead R.G."/>
            <person name="Onodera N."/>
            <person name="Petersen B.L."/>
            <person name="Pils B."/>
            <person name="Prigge M."/>
            <person name="Rensing S.A."/>
            <person name="Riano-Pachon D.M."/>
            <person name="Roberts A.W."/>
            <person name="Sato Y."/>
            <person name="Scheller H.V."/>
            <person name="Schulz B."/>
            <person name="Schulz C."/>
            <person name="Shakirov E.V."/>
            <person name="Shibagaki N."/>
            <person name="Shinohara N."/>
            <person name="Shippen D.E."/>
            <person name="Soerensen I."/>
            <person name="Sotooka R."/>
            <person name="Sugimoto N."/>
            <person name="Sugita M."/>
            <person name="Sumikawa N."/>
            <person name="Tanurdzic M."/>
            <person name="Theissen G."/>
            <person name="Ulvskov P."/>
            <person name="Wakazuki S."/>
            <person name="Weng J.K."/>
            <person name="Willats W.W."/>
            <person name="Wipf D."/>
            <person name="Wolf P.G."/>
            <person name="Yang L."/>
            <person name="Zimmer A.D."/>
            <person name="Zhu Q."/>
            <person name="Mitros T."/>
            <person name="Hellsten U."/>
            <person name="Loque D."/>
            <person name="Otillar R."/>
            <person name="Salamov A."/>
            <person name="Schmutz J."/>
            <person name="Shapiro H."/>
            <person name="Lindquist E."/>
            <person name="Lucas S."/>
            <person name="Rokhsar D."/>
            <person name="Grigoriev I.V."/>
        </authorList>
    </citation>
    <scope>NUCLEOTIDE SEQUENCE [LARGE SCALE GENOMIC DNA]</scope>
</reference>
<keyword evidence="3" id="KW-1185">Reference proteome</keyword>
<evidence type="ECO:0000313" key="3">
    <source>
        <dbReference type="Proteomes" id="UP000001514"/>
    </source>
</evidence>
<feature type="compositionally biased region" description="Gly residues" evidence="1">
    <location>
        <begin position="580"/>
        <end position="599"/>
    </location>
</feature>
<dbReference type="GO" id="GO:0004842">
    <property type="term" value="F:ubiquitin-protein transferase activity"/>
    <property type="evidence" value="ECO:0000318"/>
    <property type="project" value="GO_Central"/>
</dbReference>
<feature type="compositionally biased region" description="Polar residues" evidence="1">
    <location>
        <begin position="635"/>
        <end position="646"/>
    </location>
</feature>
<dbReference type="InParanoid" id="D8R115"/>
<dbReference type="STRING" id="88036.D8R115"/>
<feature type="region of interest" description="Disordered" evidence="1">
    <location>
        <begin position="956"/>
        <end position="990"/>
    </location>
</feature>
<dbReference type="EMBL" id="GL377570">
    <property type="protein sequence ID" value="EFJ34184.1"/>
    <property type="molecule type" value="Genomic_DNA"/>
</dbReference>
<sequence length="1024" mass="112445">MDPGVWIITYVNDVLKAWCPLSGFLLDEPFPGFENPYRVLAIEHGLVLLRCGSKSYVGNPVLMEWKEIPPIDKIFLKTDKVDEEILWSHNKVLFSVDRQKYSIYVINSDWLNEISVLYDSSLSEWRIDPYLGLAVEYCGYPPYHTKRKEPRSYIRVSDYKGRKTLEVITNNEFRVWEERDRSIRKLIHKKFQVDKSEWNLVAKVGIPKREEYNQRYLGSLYCFWSKEARPKLRPFVVDMETKTSYVFPRKHRRDRFSNIVFVLTGNTTPERCLCPLAVAWRWRFSIRLRRTEKTKTHKIEYFLFPISPLELFTPSEDEAHAVNLLELVLEVPGGGVNQTPRPVHKQAMYTLPDDGLRGRLSMEFNEMVRAILIPQCARRNRTRGHVHTIRERLTSEVMAAIVFRMLAFLIVVLSLERNSKVGNGQISLWQGADLLTRLDVGRANFSIQDAAEPATADCLGELRSGTRSFCGVAPPPPLHPAPTQGPKEGVPAPGQEEAPGQQAPGPGPRPPTIPAPQQAPALAPGQEEAPGQQAPAPAPQQAPALAPGQEEAPGQQTPGPGPRPPTIPASAPQPGIVLPGVGGGGFGGGGGGGGLGSGGDALPPSPPQAPSPADSQAPSPADSPAPDEEYPWPSPGNTWYKSSPVQQPGPELADDPDDNDEPEDLPAVAPGVSPPASPGAKPPPSPAPPAPPGAKPPPPPAAGVPLPAPFLWLPLSFGLGTVKVQRDEVTVVMDLCKLAIAGRASRCSRLRLQHQGLINELDVARRVFSKVRAHDVVSWTALIVATTTIWSSCGSWRGKTDPATALKQRSLDPEDLEKGQELHVEITASRDCSKSPVVLNALVNMLYRRMILEGVQPTEVTMLVVIAACSAMESPWEGIVTALTDSKFFTDTAVCVIFLDSLKDGPLASICDCKSEQLVIYVALVKAQADFYFIPRVTREERSIIWIDTADKRPSGAKISQAKKMEERGEDRKGNKEKSQGQDHEASAFHGKYEADSNASVIYSELPCHQEVVEVVRGMETKAS</sequence>
<name>D8R115_SELML</name>
<accession>D8R115</accession>
<dbReference type="InterPro" id="IPR011990">
    <property type="entry name" value="TPR-like_helical_dom_sf"/>
</dbReference>
<dbReference type="AlphaFoldDB" id="D8R115"/>
<dbReference type="HOGENOM" id="CLU_295508_0_0_1"/>
<dbReference type="PRINTS" id="PR01217">
    <property type="entry name" value="PRICHEXTENSN"/>
</dbReference>
<feature type="compositionally biased region" description="Low complexity" evidence="1">
    <location>
        <begin position="481"/>
        <end position="504"/>
    </location>
</feature>
<evidence type="ECO:0000256" key="1">
    <source>
        <dbReference type="SAM" id="MobiDB-lite"/>
    </source>
</evidence>
<feature type="compositionally biased region" description="Low complexity" evidence="1">
    <location>
        <begin position="611"/>
        <end position="624"/>
    </location>
</feature>
<dbReference type="GO" id="GO:0031146">
    <property type="term" value="P:SCF-dependent proteasomal ubiquitin-dependent protein catabolic process"/>
    <property type="evidence" value="ECO:0000318"/>
    <property type="project" value="GO_Central"/>
</dbReference>
<feature type="compositionally biased region" description="Pro residues" evidence="1">
    <location>
        <begin position="672"/>
        <end position="701"/>
    </location>
</feature>